<evidence type="ECO:0000256" key="5">
    <source>
        <dbReference type="ARBA" id="ARBA00023136"/>
    </source>
</evidence>
<keyword evidence="3" id="KW-1278">Translocase</keyword>
<feature type="transmembrane region" description="Helical" evidence="6">
    <location>
        <begin position="253"/>
        <end position="272"/>
    </location>
</feature>
<evidence type="ECO:0000256" key="6">
    <source>
        <dbReference type="SAM" id="Phobius"/>
    </source>
</evidence>
<dbReference type="InterPro" id="IPR008250">
    <property type="entry name" value="ATPase_P-typ_transduc_dom_A_sf"/>
</dbReference>
<feature type="transmembrane region" description="Helical" evidence="6">
    <location>
        <begin position="645"/>
        <end position="671"/>
    </location>
</feature>
<dbReference type="GO" id="GO:0016887">
    <property type="term" value="F:ATP hydrolysis activity"/>
    <property type="evidence" value="ECO:0007669"/>
    <property type="project" value="InterPro"/>
</dbReference>
<dbReference type="SUPFAM" id="SSF56784">
    <property type="entry name" value="HAD-like"/>
    <property type="match status" value="1"/>
</dbReference>
<dbReference type="Gene3D" id="3.40.1110.10">
    <property type="entry name" value="Calcium-transporting ATPase, cytoplasmic domain N"/>
    <property type="match status" value="1"/>
</dbReference>
<dbReference type="SFLD" id="SFLDG00002">
    <property type="entry name" value="C1.7:_P-type_atpase_like"/>
    <property type="match status" value="1"/>
</dbReference>
<feature type="transmembrane region" description="Helical" evidence="6">
    <location>
        <begin position="585"/>
        <end position="607"/>
    </location>
</feature>
<evidence type="ECO:0000259" key="7">
    <source>
        <dbReference type="Pfam" id="PF00122"/>
    </source>
</evidence>
<feature type="transmembrane region" description="Helical" evidence="6">
    <location>
        <begin position="50"/>
        <end position="77"/>
    </location>
</feature>
<dbReference type="InterPro" id="IPR036412">
    <property type="entry name" value="HAD-like_sf"/>
</dbReference>
<dbReference type="InterPro" id="IPR018303">
    <property type="entry name" value="ATPase_P-typ_P_site"/>
</dbReference>
<feature type="domain" description="P-type ATPase A" evidence="7">
    <location>
        <begin position="96"/>
        <end position="194"/>
    </location>
</feature>
<feature type="transmembrane region" description="Helical" evidence="6">
    <location>
        <begin position="709"/>
        <end position="734"/>
    </location>
</feature>
<evidence type="ECO:0000256" key="2">
    <source>
        <dbReference type="ARBA" id="ARBA00022692"/>
    </source>
</evidence>
<organism evidence="8 9">
    <name type="scientific">Candidatus Fimiplasma intestinipullorum</name>
    <dbReference type="NCBI Taxonomy" id="2840825"/>
    <lineage>
        <taxon>Bacteria</taxon>
        <taxon>Bacillati</taxon>
        <taxon>Bacillota</taxon>
        <taxon>Clostridia</taxon>
        <taxon>Eubacteriales</taxon>
        <taxon>Candidatus Fimiplasma</taxon>
    </lineage>
</organism>
<dbReference type="Pfam" id="PF00122">
    <property type="entry name" value="E1-E2_ATPase"/>
    <property type="match status" value="1"/>
</dbReference>
<dbReference type="AlphaFoldDB" id="A0A9D1L1E1"/>
<accession>A0A9D1L1E1</accession>
<comment type="subcellular location">
    <subcellularLocation>
        <location evidence="1">Membrane</location>
        <topology evidence="1">Multi-pass membrane protein</topology>
    </subcellularLocation>
</comment>
<dbReference type="InterPro" id="IPR023214">
    <property type="entry name" value="HAD_sf"/>
</dbReference>
<reference evidence="8" key="1">
    <citation type="submission" date="2020-10" db="EMBL/GenBank/DDBJ databases">
        <authorList>
            <person name="Gilroy R."/>
        </authorList>
    </citation>
    <scope>NUCLEOTIDE SEQUENCE</scope>
    <source>
        <strain evidence="8">CHK195-11698</strain>
    </source>
</reference>
<dbReference type="Gene3D" id="1.20.1110.10">
    <property type="entry name" value="Calcium-transporting ATPase, transmembrane domain"/>
    <property type="match status" value="1"/>
</dbReference>
<dbReference type="InterPro" id="IPR044492">
    <property type="entry name" value="P_typ_ATPase_HD_dom"/>
</dbReference>
<dbReference type="SFLD" id="SFLDS00003">
    <property type="entry name" value="Haloacid_Dehalogenase"/>
    <property type="match status" value="1"/>
</dbReference>
<evidence type="ECO:0000313" key="8">
    <source>
        <dbReference type="EMBL" id="HIU13991.1"/>
    </source>
</evidence>
<dbReference type="Gene3D" id="3.40.50.1000">
    <property type="entry name" value="HAD superfamily/HAD-like"/>
    <property type="match status" value="1"/>
</dbReference>
<dbReference type="Gene3D" id="2.70.150.10">
    <property type="entry name" value="Calcium-transporting ATPase, cytoplasmic transduction domain A"/>
    <property type="match status" value="1"/>
</dbReference>
<evidence type="ECO:0000256" key="1">
    <source>
        <dbReference type="ARBA" id="ARBA00004141"/>
    </source>
</evidence>
<dbReference type="PRINTS" id="PR00120">
    <property type="entry name" value="HATPASE"/>
</dbReference>
<dbReference type="SFLD" id="SFLDF00027">
    <property type="entry name" value="p-type_atpase"/>
    <property type="match status" value="1"/>
</dbReference>
<dbReference type="InterPro" id="IPR059000">
    <property type="entry name" value="ATPase_P-type_domA"/>
</dbReference>
<dbReference type="GO" id="GO:0016020">
    <property type="term" value="C:membrane"/>
    <property type="evidence" value="ECO:0007669"/>
    <property type="project" value="UniProtKB-SubCell"/>
</dbReference>
<feature type="transmembrane region" description="Helical" evidence="6">
    <location>
        <begin position="740"/>
        <end position="761"/>
    </location>
</feature>
<sequence length="769" mass="85372">MDKKIAGLTSTQVKERIEAGLVNTKQKSITKTNAQIIRDNVLTLFNMLNLFIALCLALVGAWSNLLFILIIALNVVIGIYQEMKAKKLVDDLSILIVPEALVIRDGKEQKIPVDEIVQGDTIILSAGEQITCDSEIIDGDLEVNEAMLTGESLPISKGRKDMLYSGSSVISGRCYAKVVHVGKDNYSSKIVSEAQKWKAIQSELLNSMKQVTRVTCFMIVPLGIILFIEAYFLRHGSLNEAVVTSAAGLLGMLPKGLVLLISMSLAAGIVRLSKKRILVQQLYALETLAHVDTLCLDKTGTLTTGEMTVEQQISLTSHIPTDFDKHLKAFLYHTDDNNATFKALDAHFDKEDCYQPVKKIPFSSQRKWSAITFEDRTIVVGAPERLMKNIPDEMMTMIEEGKRLIVIGQTHDPITKNHLGIVQPVYTLVLNDVLRKDVHKVLDQLYEEKTDVKIISGDHVKAVSAIAKYAGVKNYDKAIDMSTVEEQGLDYKDVVQNYTVFGRVTPDQKKIIVETLQAQGHSVGMTGDGVNDILALKQADCSIAIAEGSDAVKQVSQIVLLDSEFTSLPDVLSEGRRVVNNMTRVAGVFFIKTIYSIMVSLICMLANIPFPFIPVQITLIDLLIEGYPAFLTMMEPDYRPVKRRFLPTVLAWAFPKALSITIAVIISQILGHVMGINADHLQTMMYISVVVISMLAVIQSCWPMTLLRGFVCISMIVLFLIAAILFQGLFHLTALTQNELMIAIVVFVVSFVLGQVINYLLRRYHIIKH</sequence>
<keyword evidence="4 6" id="KW-1133">Transmembrane helix</keyword>
<evidence type="ECO:0000256" key="3">
    <source>
        <dbReference type="ARBA" id="ARBA00022967"/>
    </source>
</evidence>
<keyword evidence="2 6" id="KW-0812">Transmembrane</keyword>
<feature type="transmembrane region" description="Helical" evidence="6">
    <location>
        <begin position="683"/>
        <end position="702"/>
    </location>
</feature>
<dbReference type="SUPFAM" id="SSF81653">
    <property type="entry name" value="Calcium ATPase, transduction domain A"/>
    <property type="match status" value="1"/>
</dbReference>
<name>A0A9D1L1E1_9FIRM</name>
<feature type="transmembrane region" description="Helical" evidence="6">
    <location>
        <begin position="214"/>
        <end position="233"/>
    </location>
</feature>
<reference evidence="8" key="2">
    <citation type="journal article" date="2021" name="PeerJ">
        <title>Extensive microbial diversity within the chicken gut microbiome revealed by metagenomics and culture.</title>
        <authorList>
            <person name="Gilroy R."/>
            <person name="Ravi A."/>
            <person name="Getino M."/>
            <person name="Pursley I."/>
            <person name="Horton D.L."/>
            <person name="Alikhan N.F."/>
            <person name="Baker D."/>
            <person name="Gharbi K."/>
            <person name="Hall N."/>
            <person name="Watson M."/>
            <person name="Adriaenssens E.M."/>
            <person name="Foster-Nyarko E."/>
            <person name="Jarju S."/>
            <person name="Secka A."/>
            <person name="Antonio M."/>
            <person name="Oren A."/>
            <person name="Chaudhuri R.R."/>
            <person name="La Ragione R."/>
            <person name="Hildebrand F."/>
            <person name="Pallen M.J."/>
        </authorList>
    </citation>
    <scope>NUCLEOTIDE SEQUENCE</scope>
    <source>
        <strain evidence="8">CHK195-11698</strain>
    </source>
</reference>
<dbReference type="InterPro" id="IPR023298">
    <property type="entry name" value="ATPase_P-typ_TM_dom_sf"/>
</dbReference>
<evidence type="ECO:0000313" key="9">
    <source>
        <dbReference type="Proteomes" id="UP000824175"/>
    </source>
</evidence>
<dbReference type="PROSITE" id="PS00154">
    <property type="entry name" value="ATPASE_E1_E2"/>
    <property type="match status" value="1"/>
</dbReference>
<dbReference type="InterPro" id="IPR001757">
    <property type="entry name" value="P_typ_ATPase"/>
</dbReference>
<protein>
    <submittedName>
        <fullName evidence="8">Cation-translocating P-type ATPase</fullName>
    </submittedName>
</protein>
<proteinExistence type="predicted"/>
<dbReference type="GO" id="GO:0005524">
    <property type="term" value="F:ATP binding"/>
    <property type="evidence" value="ECO:0007669"/>
    <property type="project" value="InterPro"/>
</dbReference>
<dbReference type="NCBIfam" id="TIGR01494">
    <property type="entry name" value="ATPase_P-type"/>
    <property type="match status" value="2"/>
</dbReference>
<evidence type="ECO:0000256" key="4">
    <source>
        <dbReference type="ARBA" id="ARBA00022989"/>
    </source>
</evidence>
<gene>
    <name evidence="8" type="ORF">IAD15_07980</name>
</gene>
<dbReference type="PRINTS" id="PR00119">
    <property type="entry name" value="CATATPASE"/>
</dbReference>
<feature type="transmembrane region" description="Helical" evidence="6">
    <location>
        <begin position="613"/>
        <end position="633"/>
    </location>
</feature>
<dbReference type="Proteomes" id="UP000824175">
    <property type="component" value="Unassembled WGS sequence"/>
</dbReference>
<dbReference type="PANTHER" id="PTHR42861">
    <property type="entry name" value="CALCIUM-TRANSPORTING ATPASE"/>
    <property type="match status" value="1"/>
</dbReference>
<dbReference type="EMBL" id="DVMJ01000065">
    <property type="protein sequence ID" value="HIU13991.1"/>
    <property type="molecule type" value="Genomic_DNA"/>
</dbReference>
<keyword evidence="5 6" id="KW-0472">Membrane</keyword>
<dbReference type="SUPFAM" id="SSF81665">
    <property type="entry name" value="Calcium ATPase, transmembrane domain M"/>
    <property type="match status" value="1"/>
</dbReference>
<dbReference type="InterPro" id="IPR023299">
    <property type="entry name" value="ATPase_P-typ_cyto_dom_N"/>
</dbReference>
<comment type="caution">
    <text evidence="8">The sequence shown here is derived from an EMBL/GenBank/DDBJ whole genome shotgun (WGS) entry which is preliminary data.</text>
</comment>
<dbReference type="Pfam" id="PF00702">
    <property type="entry name" value="Hydrolase"/>
    <property type="match status" value="1"/>
</dbReference>